<dbReference type="EMBL" id="NXMA01000034">
    <property type="protein sequence ID" value="TKX28311.1"/>
    <property type="molecule type" value="Genomic_DNA"/>
</dbReference>
<accession>A0A4U7BE97</accession>
<evidence type="ECO:0000313" key="1">
    <source>
        <dbReference type="EMBL" id="TKX28311.1"/>
    </source>
</evidence>
<dbReference type="AlphaFoldDB" id="A0A4U7BE97"/>
<proteinExistence type="predicted"/>
<organism evidence="1 2">
    <name type="scientific">Campylobacter aviculae</name>
    <dbReference type="NCBI Taxonomy" id="2510190"/>
    <lineage>
        <taxon>Bacteria</taxon>
        <taxon>Pseudomonadati</taxon>
        <taxon>Campylobacterota</taxon>
        <taxon>Epsilonproteobacteria</taxon>
        <taxon>Campylobacterales</taxon>
        <taxon>Campylobacteraceae</taxon>
        <taxon>Campylobacter</taxon>
    </lineage>
</organism>
<dbReference type="RefSeq" id="WP_137622997.1">
    <property type="nucleotide sequence ID" value="NZ_NXMA01000034.1"/>
</dbReference>
<comment type="caution">
    <text evidence="1">The sequence shown here is derived from an EMBL/GenBank/DDBJ whole genome shotgun (WGS) entry which is preliminary data.</text>
</comment>
<reference evidence="1 2" key="1">
    <citation type="submission" date="2018-05" db="EMBL/GenBank/DDBJ databases">
        <title>Novel Campyloabacter and Helicobacter Species and Strains.</title>
        <authorList>
            <person name="Mannion A.J."/>
            <person name="Shen Z."/>
            <person name="Fox J.G."/>
        </authorList>
    </citation>
    <scope>NUCLEOTIDE SEQUENCE [LARGE SCALE GENOMIC DNA]</scope>
    <source>
        <strain evidence="2">MIT17-670</strain>
    </source>
</reference>
<keyword evidence="2" id="KW-1185">Reference proteome</keyword>
<sequence length="229" mass="27357">MKEQDFLNEMIIKFCKKLDKFSVQYDLKTEEFVTFGVFDNLLFIFEHYLEQEETCISFNVSSRIKSLKNDEILCSAIGLEDPDLNFRIFNEYSVRSYPVSFKNTEFSNIKELQEFALDNMPSESYHNFLKNYKESITDLLKAFKTDTSNATQGFYDFVYKFEDNKGIFWQDRTLMQVLLLLELNQKDQALKILKNDPRTEKERKFFIEYDDGNMEIFDILIYSIENKII</sequence>
<dbReference type="OrthoDB" id="5323600at2"/>
<evidence type="ECO:0000313" key="2">
    <source>
        <dbReference type="Proteomes" id="UP000310353"/>
    </source>
</evidence>
<protein>
    <submittedName>
        <fullName evidence="1">Uncharacterized protein</fullName>
    </submittedName>
</protein>
<name>A0A4U7BE97_9BACT</name>
<gene>
    <name evidence="1" type="ORF">CQA76_08790</name>
</gene>
<dbReference type="Proteomes" id="UP000310353">
    <property type="component" value="Unassembled WGS sequence"/>
</dbReference>